<dbReference type="InterPro" id="IPR002514">
    <property type="entry name" value="Transposase_8"/>
</dbReference>
<dbReference type="InterPro" id="IPR036388">
    <property type="entry name" value="WH-like_DNA-bd_sf"/>
</dbReference>
<dbReference type="AlphaFoldDB" id="A0A7K3LF35"/>
<dbReference type="SUPFAM" id="SSF46689">
    <property type="entry name" value="Homeodomain-like"/>
    <property type="match status" value="1"/>
</dbReference>
<dbReference type="InterPro" id="IPR025948">
    <property type="entry name" value="HTH-like_dom"/>
</dbReference>
<reference evidence="4 5" key="1">
    <citation type="submission" date="2020-01" db="EMBL/GenBank/DDBJ databases">
        <authorList>
            <person name="Sanchez-Estrada R."/>
            <person name="Gonzalez-Y-Merchand J.A."/>
            <person name="Rivera-Gutierrez S."/>
        </authorList>
    </citation>
    <scope>NUCLEOTIDE SEQUENCE [LARGE SCALE GENOMIC DNA]</scope>
    <source>
        <strain evidence="4 5">CST 7247</strain>
    </source>
</reference>
<comment type="caution">
    <text evidence="4">The sequence shown here is derived from an EMBL/GenBank/DDBJ whole genome shotgun (WGS) entry which is preliminary data.</text>
</comment>
<evidence type="ECO:0000256" key="1">
    <source>
        <dbReference type="ARBA" id="ARBA00002286"/>
    </source>
</evidence>
<evidence type="ECO:0000313" key="5">
    <source>
        <dbReference type="Proteomes" id="UP000466523"/>
    </source>
</evidence>
<dbReference type="PANTHER" id="PTHR46889">
    <property type="entry name" value="TRANSPOSASE INSF FOR INSERTION SEQUENCE IS3B-RELATED"/>
    <property type="match status" value="1"/>
</dbReference>
<dbReference type="Pfam" id="PF13276">
    <property type="entry name" value="HTH_21"/>
    <property type="match status" value="1"/>
</dbReference>
<dbReference type="GO" id="GO:0015074">
    <property type="term" value="P:DNA integration"/>
    <property type="evidence" value="ECO:0007669"/>
    <property type="project" value="InterPro"/>
</dbReference>
<gene>
    <name evidence="4" type="ORF">GWR20_17500</name>
</gene>
<dbReference type="GO" id="GO:0006313">
    <property type="term" value="P:DNA transposition"/>
    <property type="evidence" value="ECO:0007669"/>
    <property type="project" value="InterPro"/>
</dbReference>
<dbReference type="GO" id="GO:0003677">
    <property type="term" value="F:DNA binding"/>
    <property type="evidence" value="ECO:0007669"/>
    <property type="project" value="InterPro"/>
</dbReference>
<dbReference type="InterPro" id="IPR012337">
    <property type="entry name" value="RNaseH-like_sf"/>
</dbReference>
<dbReference type="InterPro" id="IPR050900">
    <property type="entry name" value="Transposase_IS3/IS150/IS904"/>
</dbReference>
<dbReference type="SUPFAM" id="SSF53098">
    <property type="entry name" value="Ribonuclease H-like"/>
    <property type="match status" value="1"/>
</dbReference>
<keyword evidence="2" id="KW-0175">Coiled coil</keyword>
<organism evidence="4 5">
    <name type="scientific">Mycolicibacter kumamotonensis</name>
    <dbReference type="NCBI Taxonomy" id="354243"/>
    <lineage>
        <taxon>Bacteria</taxon>
        <taxon>Bacillati</taxon>
        <taxon>Actinomycetota</taxon>
        <taxon>Actinomycetes</taxon>
        <taxon>Mycobacteriales</taxon>
        <taxon>Mycobacteriaceae</taxon>
        <taxon>Mycolicibacter</taxon>
    </lineage>
</organism>
<dbReference type="Proteomes" id="UP000466523">
    <property type="component" value="Unassembled WGS sequence"/>
</dbReference>
<name>A0A7K3LF35_9MYCO</name>
<dbReference type="Gene3D" id="3.30.420.10">
    <property type="entry name" value="Ribonuclease H-like superfamily/Ribonuclease H"/>
    <property type="match status" value="1"/>
</dbReference>
<dbReference type="GO" id="GO:0004803">
    <property type="term" value="F:transposase activity"/>
    <property type="evidence" value="ECO:0007669"/>
    <property type="project" value="InterPro"/>
</dbReference>
<dbReference type="PROSITE" id="PS50994">
    <property type="entry name" value="INTEGRASE"/>
    <property type="match status" value="1"/>
</dbReference>
<protein>
    <submittedName>
        <fullName evidence="4">IS3 family transposase</fullName>
    </submittedName>
</protein>
<dbReference type="Pfam" id="PF01527">
    <property type="entry name" value="HTH_Tnp_1"/>
    <property type="match status" value="1"/>
</dbReference>
<dbReference type="PANTHER" id="PTHR46889:SF5">
    <property type="entry name" value="INTEGRASE PROTEIN"/>
    <property type="match status" value="1"/>
</dbReference>
<evidence type="ECO:0000256" key="2">
    <source>
        <dbReference type="SAM" id="Coils"/>
    </source>
</evidence>
<dbReference type="Pfam" id="PF13333">
    <property type="entry name" value="rve_2"/>
    <property type="match status" value="1"/>
</dbReference>
<dbReference type="InterPro" id="IPR009057">
    <property type="entry name" value="Homeodomain-like_sf"/>
</dbReference>
<dbReference type="Pfam" id="PF00665">
    <property type="entry name" value="rve"/>
    <property type="match status" value="1"/>
</dbReference>
<evidence type="ECO:0000313" key="4">
    <source>
        <dbReference type="EMBL" id="NDJ90923.1"/>
    </source>
</evidence>
<dbReference type="RefSeq" id="WP_162112850.1">
    <property type="nucleotide sequence ID" value="NZ_JAACYR010000068.1"/>
</dbReference>
<dbReference type="InterPro" id="IPR001584">
    <property type="entry name" value="Integrase_cat-core"/>
</dbReference>
<dbReference type="InterPro" id="IPR036397">
    <property type="entry name" value="RNaseH_sf"/>
</dbReference>
<feature type="coiled-coil region" evidence="2">
    <location>
        <begin position="66"/>
        <end position="100"/>
    </location>
</feature>
<evidence type="ECO:0000259" key="3">
    <source>
        <dbReference type="PROSITE" id="PS50994"/>
    </source>
</evidence>
<accession>A0A7K3LF35</accession>
<dbReference type="Gene3D" id="1.10.10.10">
    <property type="entry name" value="Winged helix-like DNA-binding domain superfamily/Winged helix DNA-binding domain"/>
    <property type="match status" value="1"/>
</dbReference>
<dbReference type="NCBIfam" id="NF033516">
    <property type="entry name" value="transpos_IS3"/>
    <property type="match status" value="1"/>
</dbReference>
<proteinExistence type="predicted"/>
<comment type="function">
    <text evidence="1">Involved in the transposition of the insertion sequence.</text>
</comment>
<dbReference type="EMBL" id="JAACYR010000068">
    <property type="protein sequence ID" value="NDJ90923.1"/>
    <property type="molecule type" value="Genomic_DNA"/>
</dbReference>
<feature type="domain" description="Integrase catalytic" evidence="3">
    <location>
        <begin position="250"/>
        <end position="418"/>
    </location>
</feature>
<sequence length="428" mass="47847">MGRASRYPAELRERAVRMVAEVRPQYPSEWAAITAVAGMLGIGTAETLRTWVRGSQVDSGQRPGVTLAMAQENKALRREIAELRRANEILKAAANFLRGRARPARETVIRFIAEHKDYQVPGSDGGAGLRWGVEPMCAVLSANGVSISPSTYYEWINKTPTRRQVREAELVEIISTQRNDAKTGKFVQTLGSRKMWIRLRGQGHDVARCTVERIMRAQGWEGALYGSTHKTTISDDSHARYPDLVDRHFCAPTPNRLWVADFTYVATWSGFVYVAFVIDAFSRRILGWRAARSMTTPLVLDALEHAFFTRAQEGHYDLRGLIAHNDAGAQYTSVAFTQRLIDEGVDPSVGSVGDALDNALAETTVGSFKNELIHRQGPWRDVSQVELATAEWVDWFNTERPHGYLDDFTPAAVEALHYDHRHTPPKAG</sequence>
<dbReference type="InterPro" id="IPR048020">
    <property type="entry name" value="Transpos_IS3"/>
</dbReference>